<reference evidence="2 3" key="1">
    <citation type="journal article" date="2013" name="Genome Announc.">
        <title>Complete Genome Sequence of Burkholderia sp. Strain RPE64, Bacterial Symbiont of the Bean Bug Riptortus pedestris.</title>
        <authorList>
            <person name="Shibata T.F."/>
            <person name="Maeda T."/>
            <person name="Nikoh N."/>
            <person name="Yamaguchi K."/>
            <person name="Oshima K."/>
            <person name="Hattori M."/>
            <person name="Nishiyama T."/>
            <person name="Hasebe M."/>
            <person name="Fukatsu T."/>
            <person name="Kikuchi Y."/>
            <person name="Shigenobu S."/>
        </authorList>
    </citation>
    <scope>NUCLEOTIDE SEQUENCE [LARGE SCALE GENOMIC DNA]</scope>
</reference>
<dbReference type="KEGG" id="buo:BRPE64_BCDS07440"/>
<dbReference type="EMBL" id="AP013059">
    <property type="protein sequence ID" value="BAN25405.1"/>
    <property type="molecule type" value="Genomic_DNA"/>
</dbReference>
<gene>
    <name evidence="2" type="ORF">BRPE64_BCDS07440</name>
</gene>
<proteinExistence type="predicted"/>
<evidence type="ECO:0008006" key="4">
    <source>
        <dbReference type="Google" id="ProtNLM"/>
    </source>
</evidence>
<feature type="region of interest" description="Disordered" evidence="1">
    <location>
        <begin position="197"/>
        <end position="216"/>
    </location>
</feature>
<dbReference type="PATRIC" id="fig|758793.3.peg.3652"/>
<dbReference type="RefSeq" id="WP_016354835.1">
    <property type="nucleotide sequence ID" value="NC_021294.1"/>
</dbReference>
<dbReference type="InterPro" id="IPR023346">
    <property type="entry name" value="Lysozyme-like_dom_sf"/>
</dbReference>
<name>R4WWD3_9BURK</name>
<dbReference type="STRING" id="758793.BRPE64_BCDS07440"/>
<feature type="compositionally biased region" description="Low complexity" evidence="1">
    <location>
        <begin position="197"/>
        <end position="209"/>
    </location>
</feature>
<reference evidence="2 3" key="2">
    <citation type="journal article" date="2018" name="Int. J. Syst. Evol. Microbiol.">
        <title>Burkholderia insecticola sp. nov., a gut symbiotic bacterium of the bean bug Riptortus pedestris.</title>
        <authorList>
            <person name="Takeshita K."/>
            <person name="Tamaki H."/>
            <person name="Ohbayashi T."/>
            <person name="Meng X.-Y."/>
            <person name="Sone T."/>
            <person name="Mitani Y."/>
            <person name="Peeters C."/>
            <person name="Kikuchi Y."/>
            <person name="Vandamme P."/>
        </authorList>
    </citation>
    <scope>NUCLEOTIDE SEQUENCE [LARGE SCALE GENOMIC DNA]</scope>
    <source>
        <strain evidence="2">RPE64</strain>
    </source>
</reference>
<dbReference type="SUPFAM" id="SSF53955">
    <property type="entry name" value="Lysozyme-like"/>
    <property type="match status" value="1"/>
</dbReference>
<organism evidence="2 3">
    <name type="scientific">Caballeronia insecticola</name>
    <dbReference type="NCBI Taxonomy" id="758793"/>
    <lineage>
        <taxon>Bacteria</taxon>
        <taxon>Pseudomonadati</taxon>
        <taxon>Pseudomonadota</taxon>
        <taxon>Betaproteobacteria</taxon>
        <taxon>Burkholderiales</taxon>
        <taxon>Burkholderiaceae</taxon>
        <taxon>Caballeronia</taxon>
    </lineage>
</organism>
<sequence length="216" mass="24237">MWFDHQIFFSEYENAFSKLTAPQLSGLDRLLGFVQLDPDVNDVRWVAYMLATVKHECGDTWQPITEWGKPDYFKQYDPVSDKATRLGNTVVGDGFMYRGRGFVQITGKRNYLSVGQRLSLGSDLVSNPERVLDPLTAYRIMSVGMREGIFTGKSLKSYINDNGTDYLGARRIINGQDRAADIQVYAQKLEASLNAALQAQPEEAQPAEAQPEEAKA</sequence>
<evidence type="ECO:0000256" key="1">
    <source>
        <dbReference type="SAM" id="MobiDB-lite"/>
    </source>
</evidence>
<dbReference type="AlphaFoldDB" id="R4WWD3"/>
<evidence type="ECO:0000313" key="2">
    <source>
        <dbReference type="EMBL" id="BAN25405.1"/>
    </source>
</evidence>
<dbReference type="HOGENOM" id="CLU_077648_0_1_4"/>
<protein>
    <recommendedName>
        <fullName evidence="4">Glycoside hydrolase family 19 catalytic domain-containing protein</fullName>
    </recommendedName>
</protein>
<dbReference type="Proteomes" id="UP000013966">
    <property type="component" value="Chromosome 2"/>
</dbReference>
<dbReference type="Gene3D" id="1.10.530.10">
    <property type="match status" value="1"/>
</dbReference>
<keyword evidence="3" id="KW-1185">Reference proteome</keyword>
<evidence type="ECO:0000313" key="3">
    <source>
        <dbReference type="Proteomes" id="UP000013966"/>
    </source>
</evidence>
<accession>R4WWD3</accession>